<evidence type="ECO:0000256" key="5">
    <source>
        <dbReference type="ARBA" id="ARBA00022490"/>
    </source>
</evidence>
<dbReference type="SUPFAM" id="SSF48371">
    <property type="entry name" value="ARM repeat"/>
    <property type="match status" value="1"/>
</dbReference>
<evidence type="ECO:0000256" key="11">
    <source>
        <dbReference type="ARBA" id="ARBA00062902"/>
    </source>
</evidence>
<keyword evidence="16" id="KW-1185">Reference proteome</keyword>
<keyword evidence="7" id="KW-0677">Repeat</keyword>
<dbReference type="GO" id="GO:0005829">
    <property type="term" value="C:cytosol"/>
    <property type="evidence" value="ECO:0007669"/>
    <property type="project" value="TreeGrafter"/>
</dbReference>
<dbReference type="GO" id="GO:0005635">
    <property type="term" value="C:nuclear envelope"/>
    <property type="evidence" value="ECO:0007669"/>
    <property type="project" value="TreeGrafter"/>
</dbReference>
<keyword evidence="5" id="KW-0963">Cytoplasm</keyword>
<dbReference type="InterPro" id="IPR016024">
    <property type="entry name" value="ARM-type_fold"/>
</dbReference>
<dbReference type="OrthoDB" id="361693at2759"/>
<dbReference type="SMART" id="SM00913">
    <property type="entry name" value="IBN_N"/>
    <property type="match status" value="1"/>
</dbReference>
<dbReference type="EMBL" id="JAIZAY010000014">
    <property type="protein sequence ID" value="KAJ8029597.1"/>
    <property type="molecule type" value="Genomic_DNA"/>
</dbReference>
<feature type="domain" description="Importin N-terminal" evidence="14">
    <location>
        <begin position="28"/>
        <end position="100"/>
    </location>
</feature>
<dbReference type="PANTHER" id="PTHR10997:SF7">
    <property type="entry name" value="IMPORTIN-11"/>
    <property type="match status" value="1"/>
</dbReference>
<evidence type="ECO:0000256" key="3">
    <source>
        <dbReference type="ARBA" id="ARBA00007991"/>
    </source>
</evidence>
<dbReference type="Pfam" id="PF25758">
    <property type="entry name" value="TPR_IPO11"/>
    <property type="match status" value="1"/>
</dbReference>
<sequence length="969" mass="111041">MNSSNACDVVLEVLNRATSQETSVLKPAEQQLKEWETQPGFYSILQAIFSNHSIDVNVRWLAVLYFKNGIDRYWRKTAPNAIAEEEKTSIRAQLIGSFNEPVGPIATQLAVLISKVARLDCPRNWPELIPTLLEAVKTPDKLAQQRALLTLHHVTKTLAAKRLANDRKLFQELTTGVFGFIFNLWNHHTETFFQYATQQNTSNMIEALEFSILTLKILRKQLIYGIPEPDKVPDAVMVLQLTFERLRSLLDLRHSFKNVSQMKEKLEKKIIILGKMLLESQETYPVPYVGFIKHTLEFTTNYLFTDDGRALLFERFTVQCMSLIKKIVKCNSYKTTRAMEDAKNSSVIEAEKATSGFFTDSVLTEMVKCLLTHYFLLTEEDRVMWENDPEGFVGDEGGESWKFSLRPCTEVLFLTLFHAYRDVLKPTLLQMVHTVQGFEDQSDMNKLLQKEAVYNAIGLAAFELFDEVDFDTWFVTHLLKELENKSPNYKYIRRRVIWLIGQWIGVKLSPSLHPAVYQAVLPLLSQEEDLVVRITSAQTLKIAVDDFEFKTEAFIPFLESSVSLLFGLLQQVSECDSKMHILHVLSFIIERVGSHIRPYASSLAQYLPMMWDESSDHNMLRCAILTTLICLVQGLGTLSSNLYPFLIPVIQFSTDVSQPPHVYLLEDGLDLWFETVQNATSMTPDLLKLFANMPPLLELGSENLKTCFHIVGAYVLLGRQQFMETYAPALVAGCSNILNDLRAEGIVTVMKLIEIIFRVFPAEGPQLFRDLLIGVLELILACQEIPVVMAMYFSLYARIILKNQEFFFSVLERASQLWNQSSSEILDRLLRIWVENFDMISQAERRKLSALALASLLTSNSRIVQGRIPDMMYSIVEVLHDVCREENDTLIDYLVIGTVEDLGDEYETEHDKRKRKISQEDPVHSVSLKEFVGSQIRGCEQLNGSEKFQEMMGQVDFEVRQQLQNFLMR</sequence>
<dbReference type="GO" id="GO:0031267">
    <property type="term" value="F:small GTPase binding"/>
    <property type="evidence" value="ECO:0007669"/>
    <property type="project" value="InterPro"/>
</dbReference>
<evidence type="ECO:0000256" key="2">
    <source>
        <dbReference type="ARBA" id="ARBA00004496"/>
    </source>
</evidence>
<dbReference type="InterPro" id="IPR058669">
    <property type="entry name" value="TPR_IPO7/11-like"/>
</dbReference>
<dbReference type="FunFam" id="1.25.10.10:FF:000116">
    <property type="entry name" value="importin-11 isoform X1"/>
    <property type="match status" value="1"/>
</dbReference>
<evidence type="ECO:0000313" key="16">
    <source>
        <dbReference type="Proteomes" id="UP001152320"/>
    </source>
</evidence>
<accession>A0A9Q1BMV8</accession>
<keyword evidence="4" id="KW-0813">Transport</keyword>
<dbReference type="PROSITE" id="PS50166">
    <property type="entry name" value="IMPORTIN_B_NT"/>
    <property type="match status" value="1"/>
</dbReference>
<dbReference type="GO" id="GO:0006606">
    <property type="term" value="P:protein import into nucleus"/>
    <property type="evidence" value="ECO:0007669"/>
    <property type="project" value="TreeGrafter"/>
</dbReference>
<evidence type="ECO:0000259" key="14">
    <source>
        <dbReference type="PROSITE" id="PS50166"/>
    </source>
</evidence>
<evidence type="ECO:0000256" key="1">
    <source>
        <dbReference type="ARBA" id="ARBA00004123"/>
    </source>
</evidence>
<evidence type="ECO:0000256" key="9">
    <source>
        <dbReference type="ARBA" id="ARBA00022990"/>
    </source>
</evidence>
<dbReference type="Pfam" id="PF03810">
    <property type="entry name" value="IBN_N"/>
    <property type="match status" value="1"/>
</dbReference>
<dbReference type="InterPro" id="IPR001494">
    <property type="entry name" value="Importin-beta_N"/>
</dbReference>
<evidence type="ECO:0000256" key="8">
    <source>
        <dbReference type="ARBA" id="ARBA00022927"/>
    </source>
</evidence>
<evidence type="ECO:0000256" key="4">
    <source>
        <dbReference type="ARBA" id="ARBA00022448"/>
    </source>
</evidence>
<dbReference type="Gene3D" id="1.25.10.10">
    <property type="entry name" value="Leucine-rich Repeat Variant"/>
    <property type="match status" value="1"/>
</dbReference>
<comment type="subcellular location">
    <subcellularLocation>
        <location evidence="2">Cytoplasm</location>
    </subcellularLocation>
    <subcellularLocation>
        <location evidence="1">Nucleus</location>
    </subcellularLocation>
</comment>
<evidence type="ECO:0000256" key="12">
    <source>
        <dbReference type="ARBA" id="ARBA00072254"/>
    </source>
</evidence>
<reference evidence="15" key="1">
    <citation type="submission" date="2021-10" db="EMBL/GenBank/DDBJ databases">
        <title>Tropical sea cucumber genome reveals ecological adaptation and Cuvierian tubules defense mechanism.</title>
        <authorList>
            <person name="Chen T."/>
        </authorList>
    </citation>
    <scope>NUCLEOTIDE SEQUENCE</scope>
    <source>
        <strain evidence="15">Nanhai2018</strain>
        <tissue evidence="15">Muscle</tissue>
    </source>
</reference>
<protein>
    <recommendedName>
        <fullName evidence="12">Importin-11</fullName>
    </recommendedName>
    <alternativeName>
        <fullName evidence="13">Ran-binding protein 11</fullName>
    </alternativeName>
</protein>
<evidence type="ECO:0000256" key="10">
    <source>
        <dbReference type="ARBA" id="ARBA00023242"/>
    </source>
</evidence>
<keyword evidence="6" id="KW-0597">Phosphoprotein</keyword>
<proteinExistence type="inferred from homology"/>
<name>A0A9Q1BMV8_HOLLE</name>
<keyword evidence="10" id="KW-0539">Nucleus</keyword>
<evidence type="ECO:0000256" key="7">
    <source>
        <dbReference type="ARBA" id="ARBA00022737"/>
    </source>
</evidence>
<comment type="subunit">
    <text evidence="11">Interacts with UBE2E3 and RPL12.</text>
</comment>
<dbReference type="Proteomes" id="UP001152320">
    <property type="component" value="Chromosome 14"/>
</dbReference>
<gene>
    <name evidence="15" type="ORF">HOLleu_29033</name>
</gene>
<evidence type="ECO:0000256" key="6">
    <source>
        <dbReference type="ARBA" id="ARBA00022553"/>
    </source>
</evidence>
<organism evidence="15 16">
    <name type="scientific">Holothuria leucospilota</name>
    <name type="common">Black long sea cucumber</name>
    <name type="synonym">Mertensiothuria leucospilota</name>
    <dbReference type="NCBI Taxonomy" id="206669"/>
    <lineage>
        <taxon>Eukaryota</taxon>
        <taxon>Metazoa</taxon>
        <taxon>Echinodermata</taxon>
        <taxon>Eleutherozoa</taxon>
        <taxon>Echinozoa</taxon>
        <taxon>Holothuroidea</taxon>
        <taxon>Aspidochirotacea</taxon>
        <taxon>Aspidochirotida</taxon>
        <taxon>Holothuriidae</taxon>
        <taxon>Holothuria</taxon>
    </lineage>
</organism>
<dbReference type="AlphaFoldDB" id="A0A9Q1BMV8"/>
<dbReference type="PANTHER" id="PTHR10997">
    <property type="entry name" value="IMPORTIN-7, 8, 11"/>
    <property type="match status" value="1"/>
</dbReference>
<keyword evidence="8" id="KW-0653">Protein transport</keyword>
<evidence type="ECO:0000256" key="13">
    <source>
        <dbReference type="ARBA" id="ARBA00077811"/>
    </source>
</evidence>
<keyword evidence="9" id="KW-0007">Acetylation</keyword>
<evidence type="ECO:0000313" key="15">
    <source>
        <dbReference type="EMBL" id="KAJ8029597.1"/>
    </source>
</evidence>
<comment type="similarity">
    <text evidence="3">Belongs to the importin beta family.</text>
</comment>
<comment type="caution">
    <text evidence="15">The sequence shown here is derived from an EMBL/GenBank/DDBJ whole genome shotgun (WGS) entry which is preliminary data.</text>
</comment>
<dbReference type="InterPro" id="IPR011989">
    <property type="entry name" value="ARM-like"/>
</dbReference>